<proteinExistence type="predicted"/>
<dbReference type="EMBL" id="MIKB01000016">
    <property type="protein sequence ID" value="OEG15140.1"/>
    <property type="molecule type" value="Genomic_DNA"/>
</dbReference>
<dbReference type="RefSeq" id="WP_069635630.1">
    <property type="nucleotide sequence ID" value="NZ_JXKZ01000005.1"/>
</dbReference>
<gene>
    <name evidence="1" type="ORF">BCR23_09890</name>
</gene>
<reference evidence="2" key="1">
    <citation type="submission" date="2016-09" db="EMBL/GenBank/DDBJ databases">
        <authorList>
            <person name="Gulvik C.A."/>
        </authorList>
    </citation>
    <scope>NUCLEOTIDE SEQUENCE [LARGE SCALE GENOMIC DNA]</scope>
    <source>
        <strain evidence="2">LMG 26306</strain>
    </source>
</reference>
<evidence type="ECO:0000313" key="2">
    <source>
        <dbReference type="Proteomes" id="UP000094764"/>
    </source>
</evidence>
<sequence length="97" mass="11501">MKKKLIIAKQNNQPLPNVPQQDVYTIANTLEQLASWNLILNLLNQFFTENLQPLDKDKVMREYYVCSKLYTNFHKDFSQTLQKMESQIIILRGKEKI</sequence>
<protein>
    <submittedName>
        <fullName evidence="1">Uncharacterized protein</fullName>
    </submittedName>
</protein>
<name>A0A1E5GSD7_9ENTE</name>
<keyword evidence="2" id="KW-1185">Reference proteome</keyword>
<accession>A0A1E5GSD7</accession>
<organism evidence="1 2">
    <name type="scientific">Enterococcus quebecensis</name>
    <dbReference type="NCBI Taxonomy" id="903983"/>
    <lineage>
        <taxon>Bacteria</taxon>
        <taxon>Bacillati</taxon>
        <taxon>Bacillota</taxon>
        <taxon>Bacilli</taxon>
        <taxon>Lactobacillales</taxon>
        <taxon>Enterococcaceae</taxon>
        <taxon>Enterococcus</taxon>
    </lineage>
</organism>
<dbReference type="AlphaFoldDB" id="A0A1E5GSD7"/>
<comment type="caution">
    <text evidence="1">The sequence shown here is derived from an EMBL/GenBank/DDBJ whole genome shotgun (WGS) entry which is preliminary data.</text>
</comment>
<dbReference type="OrthoDB" id="2187794at2"/>
<dbReference type="Proteomes" id="UP000094764">
    <property type="component" value="Unassembled WGS sequence"/>
</dbReference>
<evidence type="ECO:0000313" key="1">
    <source>
        <dbReference type="EMBL" id="OEG15140.1"/>
    </source>
</evidence>